<feature type="compositionally biased region" description="Basic residues" evidence="1">
    <location>
        <begin position="7"/>
        <end position="23"/>
    </location>
</feature>
<evidence type="ECO:0000313" key="2">
    <source>
        <dbReference type="EMBL" id="RPA80920.1"/>
    </source>
</evidence>
<dbReference type="Proteomes" id="UP000275078">
    <property type="component" value="Unassembled WGS sequence"/>
</dbReference>
<feature type="compositionally biased region" description="Polar residues" evidence="1">
    <location>
        <begin position="48"/>
        <end position="60"/>
    </location>
</feature>
<evidence type="ECO:0000256" key="1">
    <source>
        <dbReference type="SAM" id="MobiDB-lite"/>
    </source>
</evidence>
<proteinExistence type="predicted"/>
<accession>A0A3N4I9V7</accession>
<feature type="compositionally biased region" description="Basic and acidic residues" evidence="1">
    <location>
        <begin position="160"/>
        <end position="176"/>
    </location>
</feature>
<feature type="compositionally biased region" description="Polar residues" evidence="1">
    <location>
        <begin position="109"/>
        <end position="144"/>
    </location>
</feature>
<protein>
    <submittedName>
        <fullName evidence="2">Uncharacterized protein</fullName>
    </submittedName>
</protein>
<feature type="compositionally biased region" description="Basic and acidic residues" evidence="1">
    <location>
        <begin position="385"/>
        <end position="395"/>
    </location>
</feature>
<keyword evidence="3" id="KW-1185">Reference proteome</keyword>
<feature type="compositionally biased region" description="Basic and acidic residues" evidence="1">
    <location>
        <begin position="500"/>
        <end position="517"/>
    </location>
</feature>
<name>A0A3N4I9V7_ASCIM</name>
<feature type="compositionally biased region" description="Low complexity" evidence="1">
    <location>
        <begin position="96"/>
        <end position="106"/>
    </location>
</feature>
<reference evidence="2 3" key="1">
    <citation type="journal article" date="2018" name="Nat. Ecol. Evol.">
        <title>Pezizomycetes genomes reveal the molecular basis of ectomycorrhizal truffle lifestyle.</title>
        <authorList>
            <person name="Murat C."/>
            <person name="Payen T."/>
            <person name="Noel B."/>
            <person name="Kuo A."/>
            <person name="Morin E."/>
            <person name="Chen J."/>
            <person name="Kohler A."/>
            <person name="Krizsan K."/>
            <person name="Balestrini R."/>
            <person name="Da Silva C."/>
            <person name="Montanini B."/>
            <person name="Hainaut M."/>
            <person name="Levati E."/>
            <person name="Barry K.W."/>
            <person name="Belfiori B."/>
            <person name="Cichocki N."/>
            <person name="Clum A."/>
            <person name="Dockter R.B."/>
            <person name="Fauchery L."/>
            <person name="Guy J."/>
            <person name="Iotti M."/>
            <person name="Le Tacon F."/>
            <person name="Lindquist E.A."/>
            <person name="Lipzen A."/>
            <person name="Malagnac F."/>
            <person name="Mello A."/>
            <person name="Molinier V."/>
            <person name="Miyauchi S."/>
            <person name="Poulain J."/>
            <person name="Riccioni C."/>
            <person name="Rubini A."/>
            <person name="Sitrit Y."/>
            <person name="Splivallo R."/>
            <person name="Traeger S."/>
            <person name="Wang M."/>
            <person name="Zifcakova L."/>
            <person name="Wipf D."/>
            <person name="Zambonelli A."/>
            <person name="Paolocci F."/>
            <person name="Nowrousian M."/>
            <person name="Ottonello S."/>
            <person name="Baldrian P."/>
            <person name="Spatafora J.W."/>
            <person name="Henrissat B."/>
            <person name="Nagy L.G."/>
            <person name="Aury J.M."/>
            <person name="Wincker P."/>
            <person name="Grigoriev I.V."/>
            <person name="Bonfante P."/>
            <person name="Martin F.M."/>
        </authorList>
    </citation>
    <scope>NUCLEOTIDE SEQUENCE [LARGE SCALE GENOMIC DNA]</scope>
    <source>
        <strain evidence="2 3">RN42</strain>
    </source>
</reference>
<dbReference type="AlphaFoldDB" id="A0A3N4I9V7"/>
<feature type="region of interest" description="Disordered" evidence="1">
    <location>
        <begin position="500"/>
        <end position="535"/>
    </location>
</feature>
<feature type="compositionally biased region" description="Polar residues" evidence="1">
    <location>
        <begin position="188"/>
        <end position="197"/>
    </location>
</feature>
<feature type="compositionally biased region" description="Pro residues" evidence="1">
    <location>
        <begin position="75"/>
        <end position="87"/>
    </location>
</feature>
<feature type="region of interest" description="Disordered" evidence="1">
    <location>
        <begin position="250"/>
        <end position="285"/>
    </location>
</feature>
<feature type="region of interest" description="Disordered" evidence="1">
    <location>
        <begin position="1"/>
        <end position="225"/>
    </location>
</feature>
<evidence type="ECO:0000313" key="3">
    <source>
        <dbReference type="Proteomes" id="UP000275078"/>
    </source>
</evidence>
<dbReference type="EMBL" id="ML119684">
    <property type="protein sequence ID" value="RPA80920.1"/>
    <property type="molecule type" value="Genomic_DNA"/>
</dbReference>
<sequence>MPTIRDKIKKIVRNNGKNKKGLSLKHSASRPELVADPGSGFDAADPSTFLNPPHSATTRPGTAISAFAPRLETPPMSPTSLLPPSPPFSRNKPSRSRSTTNSSARPESSDSYASIQNQTATTSNITTPPNGQVAGTPTSTSRMSLSRFKWGSRISLRSSYSEKSETGDRESRRMSRDSTGLQHAHEQLGTSLGTNQIPLIEETSPEILSEDDDKQQVPDPLDLDYDFDGKRATMGLQEVNNYFGKYLEEDPEPEDHYPNPTGRSPYGQFDEYIGSPGPQQSTFDSAQLQSPMNRTFFGDDSASDTSSNYEKSFISHDSSSLHNYIAQFTAEEYRSAVGNIPRPPSRTSSECLPLDRFTDQNPSFEIPPAIPDRAAHRPSLSLDHSSAETMKDQSHPLEPTVTPPSPTRSTSPKLTAETIVETVQKPPIVHETRKEERTEVHNTHIVREIHTHEYRTIEQPIKDERPDSEKEVRSPVHLIQDADGNMWPVIEDERGPMVRMDDGLHRVSGPKDGRDESYTMNEKVTERTLQQASRS</sequence>
<feature type="region of interest" description="Disordered" evidence="1">
    <location>
        <begin position="360"/>
        <end position="413"/>
    </location>
</feature>
<dbReference type="OrthoDB" id="5325276at2759"/>
<feature type="compositionally biased region" description="Polar residues" evidence="1">
    <location>
        <begin position="518"/>
        <end position="535"/>
    </location>
</feature>
<gene>
    <name evidence="2" type="ORF">BJ508DRAFT_124423</name>
</gene>
<organism evidence="2 3">
    <name type="scientific">Ascobolus immersus RN42</name>
    <dbReference type="NCBI Taxonomy" id="1160509"/>
    <lineage>
        <taxon>Eukaryota</taxon>
        <taxon>Fungi</taxon>
        <taxon>Dikarya</taxon>
        <taxon>Ascomycota</taxon>
        <taxon>Pezizomycotina</taxon>
        <taxon>Pezizomycetes</taxon>
        <taxon>Pezizales</taxon>
        <taxon>Ascobolaceae</taxon>
        <taxon>Ascobolus</taxon>
    </lineage>
</organism>